<evidence type="ECO:0000313" key="1">
    <source>
        <dbReference type="EMBL" id="SFK64202.1"/>
    </source>
</evidence>
<gene>
    <name evidence="1" type="ORF">SAMN04488036_101834</name>
</gene>
<protein>
    <submittedName>
        <fullName evidence="1">Uncharacterized protein</fullName>
    </submittedName>
</protein>
<reference evidence="2" key="1">
    <citation type="submission" date="2016-10" db="EMBL/GenBank/DDBJ databases">
        <authorList>
            <person name="Varghese N."/>
            <person name="Submissions S."/>
        </authorList>
    </citation>
    <scope>NUCLEOTIDE SEQUENCE [LARGE SCALE GENOMIC DNA]</scope>
    <source>
        <strain evidence="2">DSM 28453</strain>
    </source>
</reference>
<dbReference type="AlphaFoldDB" id="A0A1I4B5M4"/>
<dbReference type="RefSeq" id="WP_093321332.1">
    <property type="nucleotide sequence ID" value="NZ_FOSZ01000001.1"/>
</dbReference>
<name>A0A1I4B5M4_9RHOB</name>
<accession>A0A1I4B5M4</accession>
<dbReference type="OrthoDB" id="7875218at2"/>
<evidence type="ECO:0000313" key="2">
    <source>
        <dbReference type="Proteomes" id="UP000198851"/>
    </source>
</evidence>
<sequence length="97" mass="11135">MQDIFTLLNTLRRPRLLMRAARAGCNEYRRDAHLHRHLGPGKLPKHSTALRRLIEKEDSLNTARKQKATSYSLVAHVDVLIALMGEARLLRMTQPQP</sequence>
<dbReference type="Pfam" id="PF20083">
    <property type="entry name" value="DUF6477"/>
    <property type="match status" value="1"/>
</dbReference>
<dbReference type="InterPro" id="IPR045516">
    <property type="entry name" value="DUF6477"/>
</dbReference>
<dbReference type="Proteomes" id="UP000198851">
    <property type="component" value="Unassembled WGS sequence"/>
</dbReference>
<dbReference type="EMBL" id="FOSZ01000001">
    <property type="protein sequence ID" value="SFK64202.1"/>
    <property type="molecule type" value="Genomic_DNA"/>
</dbReference>
<dbReference type="STRING" id="1280847.SAMN04488036_101834"/>
<keyword evidence="2" id="KW-1185">Reference proteome</keyword>
<proteinExistence type="predicted"/>
<organism evidence="1 2">
    <name type="scientific">Shimia haliotis</name>
    <dbReference type="NCBI Taxonomy" id="1280847"/>
    <lineage>
        <taxon>Bacteria</taxon>
        <taxon>Pseudomonadati</taxon>
        <taxon>Pseudomonadota</taxon>
        <taxon>Alphaproteobacteria</taxon>
        <taxon>Rhodobacterales</taxon>
        <taxon>Roseobacteraceae</taxon>
    </lineage>
</organism>